<dbReference type="EMBL" id="BSXN01000330">
    <property type="protein sequence ID" value="GME68117.1"/>
    <property type="molecule type" value="Genomic_DNA"/>
</dbReference>
<keyword evidence="3" id="KW-1185">Reference proteome</keyword>
<name>A0A9W6SWA1_CANBO</name>
<organism evidence="2 3">
    <name type="scientific">Candida boidinii</name>
    <name type="common">Yeast</name>
    <dbReference type="NCBI Taxonomy" id="5477"/>
    <lineage>
        <taxon>Eukaryota</taxon>
        <taxon>Fungi</taxon>
        <taxon>Dikarya</taxon>
        <taxon>Ascomycota</taxon>
        <taxon>Saccharomycotina</taxon>
        <taxon>Pichiomycetes</taxon>
        <taxon>Pichiales</taxon>
        <taxon>Pichiaceae</taxon>
        <taxon>Ogataea</taxon>
        <taxon>Ogataea/Candida clade</taxon>
    </lineage>
</organism>
<dbReference type="PROSITE" id="PS51820">
    <property type="entry name" value="PA14"/>
    <property type="match status" value="1"/>
</dbReference>
<comment type="caution">
    <text evidence="2">The sequence shown here is derived from an EMBL/GenBank/DDBJ whole genome shotgun (WGS) entry which is preliminary data.</text>
</comment>
<dbReference type="Gene3D" id="2.60.120.1560">
    <property type="match status" value="1"/>
</dbReference>
<protein>
    <submittedName>
        <fullName evidence="2">Unnamed protein product</fullName>
    </submittedName>
</protein>
<feature type="domain" description="PA14" evidence="1">
    <location>
        <begin position="34"/>
        <end position="198"/>
    </location>
</feature>
<dbReference type="InterPro" id="IPR037524">
    <property type="entry name" value="PA14/GLEYA"/>
</dbReference>
<proteinExistence type="predicted"/>
<evidence type="ECO:0000313" key="3">
    <source>
        <dbReference type="Proteomes" id="UP001165120"/>
    </source>
</evidence>
<dbReference type="AlphaFoldDB" id="A0A9W6SWA1"/>
<evidence type="ECO:0000313" key="2">
    <source>
        <dbReference type="EMBL" id="GME68117.1"/>
    </source>
</evidence>
<reference evidence="2" key="1">
    <citation type="submission" date="2023-04" db="EMBL/GenBank/DDBJ databases">
        <title>Candida boidinii NBRC 10035.</title>
        <authorList>
            <person name="Ichikawa N."/>
            <person name="Sato H."/>
            <person name="Tonouchi N."/>
        </authorList>
    </citation>
    <scope>NUCLEOTIDE SEQUENCE</scope>
    <source>
        <strain evidence="2">NBRC 10035</strain>
    </source>
</reference>
<dbReference type="InterPro" id="IPR018871">
    <property type="entry name" value="GLEYA_adhesin_domain"/>
</dbReference>
<dbReference type="Pfam" id="PF10528">
    <property type="entry name" value="GLEYA"/>
    <property type="match status" value="1"/>
</dbReference>
<gene>
    <name evidence="2" type="ORF">Cboi02_000140800</name>
</gene>
<evidence type="ECO:0000259" key="1">
    <source>
        <dbReference type="PROSITE" id="PS51820"/>
    </source>
</evidence>
<accession>A0A9W6SWA1</accession>
<dbReference type="Proteomes" id="UP001165120">
    <property type="component" value="Unassembled WGS sequence"/>
</dbReference>
<sequence length="363" mass="39271">MNIYEFTNYGCLVPTGFFTPGFNVKLFDYPIHAEYYSTPTYYYSQYRTLPQTASATAIQGAPSFDHPDWLTTETSLWNMVFNPNVFLAEFTTYLFAPATGFYQFYFDTVDDGCMAFLGNGAFDCCDSDEITIDSTGQQILYATWSDETGPTGDSALIYLVGGISYPLRIVYINMNNPGSFSFTMKLNGRDFPVEDFLYMLPVAVTPSQCTSSKPALPKTTTSIICSNCSTKSTTSTISYVTSASASASAPVDVVVIVVPPVLTTTLTKPCTTCTVPYTTTVYDFVSSGTTSIPQEQIIVSTPVPTLTTTVPCARCTGPVTITTETVITTGTKPQTVVEIIVSTPVSTLTTTVPCATCTGPFPH</sequence>